<evidence type="ECO:0000256" key="7">
    <source>
        <dbReference type="ARBA" id="ARBA00022723"/>
    </source>
</evidence>
<dbReference type="Pfam" id="PF22456">
    <property type="entry name" value="PqqF-like_C_4"/>
    <property type="match status" value="1"/>
</dbReference>
<dbReference type="RefSeq" id="WP_078237457.1">
    <property type="nucleotide sequence ID" value="NZ_MUYA01000013.1"/>
</dbReference>
<keyword evidence="8" id="KW-0378">Hydrolase</keyword>
<dbReference type="Pfam" id="PF00675">
    <property type="entry name" value="Peptidase_M16"/>
    <property type="match status" value="1"/>
</dbReference>
<evidence type="ECO:0000256" key="8">
    <source>
        <dbReference type="ARBA" id="ARBA00022801"/>
    </source>
</evidence>
<comment type="cofactor">
    <cofactor evidence="1">
        <name>Zn(2+)</name>
        <dbReference type="ChEBI" id="CHEBI:29105"/>
    </cofactor>
</comment>
<dbReference type="InterPro" id="IPR001431">
    <property type="entry name" value="Pept_M16_Zn_BS"/>
</dbReference>
<dbReference type="EMBL" id="MUYA01000013">
    <property type="protein sequence ID" value="OOR98322.1"/>
    <property type="molecule type" value="Genomic_DNA"/>
</dbReference>
<keyword evidence="7" id="KW-0479">Metal-binding</keyword>
<feature type="domain" description="Peptidase M16 N-terminal" evidence="16">
    <location>
        <begin position="76"/>
        <end position="198"/>
    </location>
</feature>
<name>A0A1T0AQA7_9PAST</name>
<dbReference type="PANTHER" id="PTHR43690">
    <property type="entry name" value="NARDILYSIN"/>
    <property type="match status" value="1"/>
</dbReference>
<dbReference type="Pfam" id="PF16187">
    <property type="entry name" value="Peptidase_M16_M"/>
    <property type="match status" value="1"/>
</dbReference>
<organism evidence="20 21">
    <name type="scientific">Haemophilus paracuniculus</name>
    <dbReference type="NCBI Taxonomy" id="734"/>
    <lineage>
        <taxon>Bacteria</taxon>
        <taxon>Pseudomonadati</taxon>
        <taxon>Pseudomonadota</taxon>
        <taxon>Gammaproteobacteria</taxon>
        <taxon>Pasteurellales</taxon>
        <taxon>Pasteurellaceae</taxon>
        <taxon>Haemophilus</taxon>
    </lineage>
</organism>
<sequence length="984" mass="111271">MKRSIISQAISYALCSIFAVGISNAVLAENNKNPTASIENSQQNPQGFSLIKQVINKSPNDKAIYQGIKLNNGMTVLLISDEKANKSLMSLALPIGSMEDPENQQGLAHYLEHMILMGSKKYPETNSLDQFLSKNGGYNNASTSSMRTAYFFEVNNNAFDEAVERFGDTIAQPLLLETNAKKEVNAVNAEMVRAKSSDGHLLYSVSLANINPEHPMAKFTVGNNQTLSDKAESKLQTALENFYNKYYSANLMTAVLYSNQPIEKLAKLAEKNLGKVENKNIQAPTVNLPLYREQDKGVILEYKPIKPLKLLSISFDMPNDEDKFLNKSGEYLAYVFNNNTDGTLSDYLIKQGLSDSGISASSTANVSRNRGEFSISVVLTDKGLAEKDKVISLIFQQIEQVKKAGIQQSYFDEAKESLKQEFQHLQVEKNGDYIESLAEKMLYYPLEHLLDSDYLTESMDKKAIEQKLSEMTLDNAVITLVSEKAKTDQKTKHFEAGYSRTKISEQQKKAWLDFSQNPEIKLPALNPYFATDFSVIKNEEKRTQPKLIEQNQGTEIYAMLSQYFAEDPKTETLFVFSISPRSDELKLGISALILNYMNELAQAKISFQSAVANMGIKFSLFPDGLKIGASGYTQHLGKLIQDSLIQFSQFKLEENNLVQAKQRLFELLDKQKKEQSLNQANQVFKEFDNYPYFSEEKVRKAIEQITLADIQQFRERVLTQITGVKVLSVGNLSDQQVIDLTQQIEKVVKNDQTAILPKRYLDINQSNRKLNYIKNVPHEDNALVVNLMAKGYEEFAGMAQARLLRDMLGRWYFDDLRTQKQLGYVVYATNAMIGKTAGLKFAVQSPNATPAAIMAENQRFWAESLAKLQALSEPEFEQYKASLLEKLQRKPESLAEEFEDYLADFGEKNVKFDRLQKLIEQLKNLTKAELIKFYQETVIDQQGLVFISQALGTKTKPEDAAKLANFEQVNDISTLQKQFELKED</sequence>
<dbReference type="InterPro" id="IPR050626">
    <property type="entry name" value="Peptidase_M16"/>
</dbReference>
<evidence type="ECO:0000256" key="4">
    <source>
        <dbReference type="ARBA" id="ARBA00012449"/>
    </source>
</evidence>
<evidence type="ECO:0000256" key="2">
    <source>
        <dbReference type="ARBA" id="ARBA00002184"/>
    </source>
</evidence>
<protein>
    <recommendedName>
        <fullName evidence="5">Protease 3</fullName>
        <ecNumber evidence="4">3.4.24.55</ecNumber>
    </recommendedName>
    <alternativeName>
        <fullName evidence="13">Pitrilysin</fullName>
    </alternativeName>
    <alternativeName>
        <fullName evidence="12">Protease III</fullName>
    </alternativeName>
    <alternativeName>
        <fullName evidence="11">Protease pi</fullName>
    </alternativeName>
</protein>
<evidence type="ECO:0000256" key="1">
    <source>
        <dbReference type="ARBA" id="ARBA00001947"/>
    </source>
</evidence>
<dbReference type="SUPFAM" id="SSF63411">
    <property type="entry name" value="LuxS/MPP-like metallohydrolase"/>
    <property type="match status" value="4"/>
</dbReference>
<feature type="chain" id="PRO_5012820423" description="Protease 3" evidence="15">
    <location>
        <begin position="29"/>
        <end position="984"/>
    </location>
</feature>
<comment type="function">
    <text evidence="2">Endopeptidase that degrades small peptides of less than 7 kDa, such as glucagon and insulin.</text>
</comment>
<dbReference type="EC" id="3.4.24.55" evidence="4"/>
<keyword evidence="21" id="KW-1185">Reference proteome</keyword>
<evidence type="ECO:0000259" key="17">
    <source>
        <dbReference type="Pfam" id="PF05193"/>
    </source>
</evidence>
<dbReference type="FunFam" id="3.30.830.10:FF:000012">
    <property type="entry name" value="Protease 3"/>
    <property type="match status" value="1"/>
</dbReference>
<evidence type="ECO:0000259" key="19">
    <source>
        <dbReference type="Pfam" id="PF22456"/>
    </source>
</evidence>
<evidence type="ECO:0000259" key="18">
    <source>
        <dbReference type="Pfam" id="PF16187"/>
    </source>
</evidence>
<evidence type="ECO:0000256" key="12">
    <source>
        <dbReference type="ARBA" id="ARBA00031184"/>
    </source>
</evidence>
<keyword evidence="9" id="KW-0862">Zinc</keyword>
<dbReference type="STRING" id="734.B0187_08605"/>
<keyword evidence="6" id="KW-0645">Protease</keyword>
<feature type="domain" description="Peptidase M16 C-terminal" evidence="17">
    <location>
        <begin position="238"/>
        <end position="418"/>
    </location>
</feature>
<evidence type="ECO:0000313" key="20">
    <source>
        <dbReference type="EMBL" id="OOR98322.1"/>
    </source>
</evidence>
<dbReference type="PANTHER" id="PTHR43690:SF18">
    <property type="entry name" value="INSULIN-DEGRADING ENZYME-RELATED"/>
    <property type="match status" value="1"/>
</dbReference>
<dbReference type="InterPro" id="IPR032632">
    <property type="entry name" value="Peptidase_M16_M"/>
</dbReference>
<evidence type="ECO:0000256" key="9">
    <source>
        <dbReference type="ARBA" id="ARBA00022833"/>
    </source>
</evidence>
<evidence type="ECO:0000256" key="6">
    <source>
        <dbReference type="ARBA" id="ARBA00022670"/>
    </source>
</evidence>
<evidence type="ECO:0000256" key="5">
    <source>
        <dbReference type="ARBA" id="ARBA00017565"/>
    </source>
</evidence>
<evidence type="ECO:0000259" key="16">
    <source>
        <dbReference type="Pfam" id="PF00675"/>
    </source>
</evidence>
<dbReference type="InterPro" id="IPR011765">
    <property type="entry name" value="Pept_M16_N"/>
</dbReference>
<feature type="signal peptide" evidence="15">
    <location>
        <begin position="1"/>
        <end position="28"/>
    </location>
</feature>
<evidence type="ECO:0000256" key="15">
    <source>
        <dbReference type="SAM" id="SignalP"/>
    </source>
</evidence>
<dbReference type="GO" id="GO:0046872">
    <property type="term" value="F:metal ion binding"/>
    <property type="evidence" value="ECO:0007669"/>
    <property type="project" value="UniProtKB-KW"/>
</dbReference>
<keyword evidence="10" id="KW-0482">Metalloprotease</keyword>
<evidence type="ECO:0000313" key="21">
    <source>
        <dbReference type="Proteomes" id="UP000190867"/>
    </source>
</evidence>
<evidence type="ECO:0000256" key="14">
    <source>
        <dbReference type="RuleBase" id="RU004447"/>
    </source>
</evidence>
<proteinExistence type="inferred from homology"/>
<evidence type="ECO:0000256" key="10">
    <source>
        <dbReference type="ARBA" id="ARBA00023049"/>
    </source>
</evidence>
<dbReference type="GO" id="GO:0006508">
    <property type="term" value="P:proteolysis"/>
    <property type="evidence" value="ECO:0007669"/>
    <property type="project" value="UniProtKB-KW"/>
</dbReference>
<dbReference type="InterPro" id="IPR007863">
    <property type="entry name" value="Peptidase_M16_C"/>
</dbReference>
<accession>A0A1T0AQA7</accession>
<dbReference type="PROSITE" id="PS00143">
    <property type="entry name" value="INSULINASE"/>
    <property type="match status" value="1"/>
</dbReference>
<comment type="similarity">
    <text evidence="3 14">Belongs to the peptidase M16 family.</text>
</comment>
<comment type="caution">
    <text evidence="20">The sequence shown here is derived from an EMBL/GenBank/DDBJ whole genome shotgun (WGS) entry which is preliminary data.</text>
</comment>
<dbReference type="Proteomes" id="UP000190867">
    <property type="component" value="Unassembled WGS sequence"/>
</dbReference>
<dbReference type="InterPro" id="IPR054734">
    <property type="entry name" value="PqqF-like_C_4"/>
</dbReference>
<dbReference type="GO" id="GO:0005737">
    <property type="term" value="C:cytoplasm"/>
    <property type="evidence" value="ECO:0007669"/>
    <property type="project" value="UniProtKB-ARBA"/>
</dbReference>
<dbReference type="Pfam" id="PF05193">
    <property type="entry name" value="Peptidase_M16_C"/>
    <property type="match status" value="1"/>
</dbReference>
<keyword evidence="15" id="KW-0732">Signal</keyword>
<gene>
    <name evidence="20" type="ORF">B0187_08605</name>
</gene>
<dbReference type="NCBIfam" id="NF011681">
    <property type="entry name" value="PRK15101.1"/>
    <property type="match status" value="1"/>
</dbReference>
<dbReference type="GO" id="GO:0004222">
    <property type="term" value="F:metalloendopeptidase activity"/>
    <property type="evidence" value="ECO:0007669"/>
    <property type="project" value="UniProtKB-EC"/>
</dbReference>
<evidence type="ECO:0000256" key="11">
    <source>
        <dbReference type="ARBA" id="ARBA00029597"/>
    </source>
</evidence>
<dbReference type="InterPro" id="IPR011249">
    <property type="entry name" value="Metalloenz_LuxS/M16"/>
</dbReference>
<feature type="domain" description="Peptidase M16 middle/third" evidence="18">
    <location>
        <begin position="422"/>
        <end position="697"/>
    </location>
</feature>
<evidence type="ECO:0000256" key="13">
    <source>
        <dbReference type="ARBA" id="ARBA00033450"/>
    </source>
</evidence>
<dbReference type="OrthoDB" id="9811314at2"/>
<evidence type="ECO:0000256" key="3">
    <source>
        <dbReference type="ARBA" id="ARBA00007261"/>
    </source>
</evidence>
<dbReference type="AlphaFoldDB" id="A0A1T0AQA7"/>
<feature type="domain" description="Coenzyme PQQ synthesis protein F-like C-terminal lobe" evidence="19">
    <location>
        <begin position="803"/>
        <end position="901"/>
    </location>
</feature>
<dbReference type="Gene3D" id="3.30.830.10">
    <property type="entry name" value="Metalloenzyme, LuxS/M16 peptidase-like"/>
    <property type="match status" value="4"/>
</dbReference>
<reference evidence="20 21" key="1">
    <citation type="submission" date="2017-02" db="EMBL/GenBank/DDBJ databases">
        <title>Draft genome sequence of Haemophilus paracuniculus CCUG 43573 type strain.</title>
        <authorList>
            <person name="Engstrom-Jakobsson H."/>
            <person name="Salva-Serra F."/>
            <person name="Thorell K."/>
            <person name="Gonzales-Siles L."/>
            <person name="Karlsson R."/>
            <person name="Boulund F."/>
            <person name="Engstrand L."/>
            <person name="Kristiansson E."/>
            <person name="Moore E."/>
        </authorList>
    </citation>
    <scope>NUCLEOTIDE SEQUENCE [LARGE SCALE GENOMIC DNA]</scope>
    <source>
        <strain evidence="20 21">CCUG 43573</strain>
    </source>
</reference>